<name>A0A6P8BKA9_PYRGI</name>
<evidence type="ECO:0000313" key="3">
    <source>
        <dbReference type="RefSeq" id="XP_030987753.1"/>
    </source>
</evidence>
<dbReference type="Proteomes" id="UP000515153">
    <property type="component" value="Unplaced"/>
</dbReference>
<sequence length="105" mass="11182">MMLAAVKRRHILDAEDLVVAHGLGIAEKLLAILEEGAFVDIARGASVANVLAEILAHTEGVALVVGGGPDLTQGGNRRSGSNEENKEFHERSHDDGRVLRGYVDD</sequence>
<keyword evidence="2" id="KW-1185">Reference proteome</keyword>
<feature type="region of interest" description="Disordered" evidence="1">
    <location>
        <begin position="67"/>
        <end position="94"/>
    </location>
</feature>
<accession>A0A6P8BKA9</accession>
<protein>
    <submittedName>
        <fullName evidence="3">Uncharacterized protein</fullName>
    </submittedName>
</protein>
<reference evidence="3" key="3">
    <citation type="submission" date="2025-08" db="UniProtKB">
        <authorList>
            <consortium name="RefSeq"/>
        </authorList>
    </citation>
    <scope>IDENTIFICATION</scope>
    <source>
        <strain evidence="3">NI907</strain>
    </source>
</reference>
<organism evidence="2 3">
    <name type="scientific">Pyricularia grisea</name>
    <name type="common">Crabgrass-specific blast fungus</name>
    <name type="synonym">Magnaporthe grisea</name>
    <dbReference type="NCBI Taxonomy" id="148305"/>
    <lineage>
        <taxon>Eukaryota</taxon>
        <taxon>Fungi</taxon>
        <taxon>Dikarya</taxon>
        <taxon>Ascomycota</taxon>
        <taxon>Pezizomycotina</taxon>
        <taxon>Sordariomycetes</taxon>
        <taxon>Sordariomycetidae</taxon>
        <taxon>Magnaporthales</taxon>
        <taxon>Pyriculariaceae</taxon>
        <taxon>Pyricularia</taxon>
    </lineage>
</organism>
<dbReference type="RefSeq" id="XP_030987753.1">
    <property type="nucleotide sequence ID" value="XM_031122299.1"/>
</dbReference>
<proteinExistence type="predicted"/>
<evidence type="ECO:0000313" key="2">
    <source>
        <dbReference type="Proteomes" id="UP000515153"/>
    </source>
</evidence>
<dbReference type="GeneID" id="41957211"/>
<dbReference type="AlphaFoldDB" id="A0A6P8BKA9"/>
<feature type="compositionally biased region" description="Basic and acidic residues" evidence="1">
    <location>
        <begin position="80"/>
        <end position="94"/>
    </location>
</feature>
<evidence type="ECO:0000256" key="1">
    <source>
        <dbReference type="SAM" id="MobiDB-lite"/>
    </source>
</evidence>
<reference evidence="3" key="1">
    <citation type="journal article" date="2019" name="Mol. Biol. Evol.">
        <title>Blast fungal genomes show frequent chromosomal changes, gene gains and losses, and effector gene turnover.</title>
        <authorList>
            <person name="Gomez Luciano L.B."/>
            <person name="Jason Tsai I."/>
            <person name="Chuma I."/>
            <person name="Tosa Y."/>
            <person name="Chen Y.H."/>
            <person name="Li J.Y."/>
            <person name="Li M.Y."/>
            <person name="Jade Lu M.Y."/>
            <person name="Nakayashiki H."/>
            <person name="Li W.H."/>
        </authorList>
    </citation>
    <scope>NUCLEOTIDE SEQUENCE</scope>
    <source>
        <strain evidence="3">NI907</strain>
    </source>
</reference>
<reference evidence="3" key="2">
    <citation type="submission" date="2019-10" db="EMBL/GenBank/DDBJ databases">
        <authorList>
            <consortium name="NCBI Genome Project"/>
        </authorList>
    </citation>
    <scope>NUCLEOTIDE SEQUENCE</scope>
    <source>
        <strain evidence="3">NI907</strain>
    </source>
</reference>
<dbReference type="KEGG" id="pgri:PgNI_02232"/>
<gene>
    <name evidence="3" type="ORF">PgNI_02232</name>
</gene>